<comment type="caution">
    <text evidence="2">The sequence shown here is derived from an EMBL/GenBank/DDBJ whole genome shotgun (WGS) entry which is preliminary data.</text>
</comment>
<dbReference type="Proteomes" id="UP000288168">
    <property type="component" value="Unassembled WGS sequence"/>
</dbReference>
<dbReference type="OrthoDB" id="10003767at2759"/>
<dbReference type="SUPFAM" id="SSF56112">
    <property type="entry name" value="Protein kinase-like (PK-like)"/>
    <property type="match status" value="1"/>
</dbReference>
<dbReference type="InterPro" id="IPR051678">
    <property type="entry name" value="AGP_Transferase"/>
</dbReference>
<feature type="domain" description="Aminoglycoside phosphotransferase" evidence="1">
    <location>
        <begin position="70"/>
        <end position="319"/>
    </location>
</feature>
<dbReference type="AlphaFoldDB" id="A0A428NQW2"/>
<evidence type="ECO:0000313" key="2">
    <source>
        <dbReference type="EMBL" id="RSL43186.1"/>
    </source>
</evidence>
<protein>
    <recommendedName>
        <fullName evidence="1">Aminoglycoside phosphotransferase domain-containing protein</fullName>
    </recommendedName>
</protein>
<dbReference type="Gene3D" id="3.30.200.20">
    <property type="entry name" value="Phosphorylase Kinase, domain 1"/>
    <property type="match status" value="1"/>
</dbReference>
<proteinExistence type="predicted"/>
<reference evidence="2 3" key="1">
    <citation type="submission" date="2017-06" db="EMBL/GenBank/DDBJ databases">
        <title>Comparative genomic analysis of Ambrosia Fusariam Clade fungi.</title>
        <authorList>
            <person name="Stajich J.E."/>
            <person name="Carrillo J."/>
            <person name="Kijimoto T."/>
            <person name="Eskalen A."/>
            <person name="O'Donnell K."/>
            <person name="Kasson M."/>
        </authorList>
    </citation>
    <scope>NUCLEOTIDE SEQUENCE [LARGE SCALE GENOMIC DNA]</scope>
    <source>
        <strain evidence="2 3">NRRL62584</strain>
    </source>
</reference>
<gene>
    <name evidence="2" type="ORF">CEP54_015192</name>
</gene>
<keyword evidence="3" id="KW-1185">Reference proteome</keyword>
<dbReference type="InterPro" id="IPR011009">
    <property type="entry name" value="Kinase-like_dom_sf"/>
</dbReference>
<name>A0A428NQW2_9HYPO</name>
<dbReference type="PANTHER" id="PTHR21310:SF37">
    <property type="entry name" value="AMINOGLYCOSIDE PHOSPHOTRANSFERASE DOMAIN-CONTAINING PROTEIN"/>
    <property type="match status" value="1"/>
</dbReference>
<dbReference type="Pfam" id="PF01636">
    <property type="entry name" value="APH"/>
    <property type="match status" value="1"/>
</dbReference>
<dbReference type="PANTHER" id="PTHR21310">
    <property type="entry name" value="AMINOGLYCOSIDE PHOSPHOTRANSFERASE-RELATED-RELATED"/>
    <property type="match status" value="1"/>
</dbReference>
<dbReference type="InterPro" id="IPR002575">
    <property type="entry name" value="Aminoglycoside_PTrfase"/>
</dbReference>
<evidence type="ECO:0000259" key="1">
    <source>
        <dbReference type="Pfam" id="PF01636"/>
    </source>
</evidence>
<evidence type="ECO:0000313" key="3">
    <source>
        <dbReference type="Proteomes" id="UP000288168"/>
    </source>
</evidence>
<accession>A0A428NQW2</accession>
<sequence>MRNEIIESQIKRAREAFIQDIWDTKEHAICDLASSYHGGMPCHIFTITHGSFNICVCVQFDDPLGTYLCRWVIRIPFPGRVPWIDEKIDSEVATMKYVAEKTTIPIPKVHAWSYEAESPIGYAFIIMDYIQGVPLSALHFKMTEKWGHTRDGGRMPALTRVHDQLADIFIQLRSLEFSEIGALGMPTPESPGITIRHRPLPVEVALQEIEHLNPTVFFPEKTTFKTGHQYINALMKLGRNRLFKTKNLGVDSREAASEVVYAYHEFFADQGPRWVRKLCSIDIDKGPFVLMHGDMALHGSNLLWDEKLNLVAVIDWEWCYTVPVSCFIPPAWLTGFFPNPIRQMCLFGISHRAQIIGLCESIADRSKACFPQSPLADEWSHLPLEPFLMVVLPMLYPETIDDIFWEFMMHKIFVPPQSQVVDKRMEKFLESIEVQGFIDRKMTEQEEYDKAYQAYIEEHGESLDCRCQNCQREEQNFDVLRELPRLSPPSSSG</sequence>
<dbReference type="EMBL" id="NKCI01000333">
    <property type="protein sequence ID" value="RSL43186.1"/>
    <property type="molecule type" value="Genomic_DNA"/>
</dbReference>
<organism evidence="2 3">
    <name type="scientific">Fusarium duplospermum</name>
    <dbReference type="NCBI Taxonomy" id="1325734"/>
    <lineage>
        <taxon>Eukaryota</taxon>
        <taxon>Fungi</taxon>
        <taxon>Dikarya</taxon>
        <taxon>Ascomycota</taxon>
        <taxon>Pezizomycotina</taxon>
        <taxon>Sordariomycetes</taxon>
        <taxon>Hypocreomycetidae</taxon>
        <taxon>Hypocreales</taxon>
        <taxon>Nectriaceae</taxon>
        <taxon>Fusarium</taxon>
        <taxon>Fusarium solani species complex</taxon>
    </lineage>
</organism>